<dbReference type="PANTHER" id="PTHR21366">
    <property type="entry name" value="GLYOXALASE FAMILY PROTEIN"/>
    <property type="match status" value="1"/>
</dbReference>
<keyword evidence="3" id="KW-1185">Reference proteome</keyword>
<dbReference type="SUPFAM" id="SSF54593">
    <property type="entry name" value="Glyoxalase/Bleomycin resistance protein/Dihydroxybiphenyl dioxygenase"/>
    <property type="match status" value="1"/>
</dbReference>
<dbReference type="InterPro" id="IPR004360">
    <property type="entry name" value="Glyas_Fos-R_dOase_dom"/>
</dbReference>
<dbReference type="CDD" id="cd06587">
    <property type="entry name" value="VOC"/>
    <property type="match status" value="1"/>
</dbReference>
<dbReference type="Pfam" id="PF00903">
    <property type="entry name" value="Glyoxalase"/>
    <property type="match status" value="1"/>
</dbReference>
<dbReference type="InterPro" id="IPR029068">
    <property type="entry name" value="Glyas_Bleomycin-R_OHBP_Dase"/>
</dbReference>
<evidence type="ECO:0000259" key="1">
    <source>
        <dbReference type="PROSITE" id="PS51819"/>
    </source>
</evidence>
<dbReference type="InterPro" id="IPR037523">
    <property type="entry name" value="VOC_core"/>
</dbReference>
<feature type="domain" description="VOC" evidence="1">
    <location>
        <begin position="11"/>
        <end position="135"/>
    </location>
</feature>
<name>A0ABU5EJ60_9FLAO</name>
<evidence type="ECO:0000313" key="2">
    <source>
        <dbReference type="EMBL" id="MDY2586371.1"/>
    </source>
</evidence>
<dbReference type="RefSeq" id="WP_320554744.1">
    <property type="nucleotide sequence ID" value="NZ_JAXDAE010000002.1"/>
</dbReference>
<dbReference type="PANTHER" id="PTHR21366:SF31">
    <property type="entry name" value="METALLOTHIOL TRANSFERASE FOSB"/>
    <property type="match status" value="1"/>
</dbReference>
<dbReference type="EMBL" id="JAXDAE010000002">
    <property type="protein sequence ID" value="MDY2586371.1"/>
    <property type="molecule type" value="Genomic_DNA"/>
</dbReference>
<dbReference type="PROSITE" id="PS51819">
    <property type="entry name" value="VOC"/>
    <property type="match status" value="1"/>
</dbReference>
<organism evidence="2 3">
    <name type="scientific">Winogradskyella aquimaris</name>
    <dbReference type="NCBI Taxonomy" id="864074"/>
    <lineage>
        <taxon>Bacteria</taxon>
        <taxon>Pseudomonadati</taxon>
        <taxon>Bacteroidota</taxon>
        <taxon>Flavobacteriia</taxon>
        <taxon>Flavobacteriales</taxon>
        <taxon>Flavobacteriaceae</taxon>
        <taxon>Winogradskyella</taxon>
    </lineage>
</organism>
<accession>A0ABU5EJ60</accession>
<dbReference type="Proteomes" id="UP001285855">
    <property type="component" value="Unassembled WGS sequence"/>
</dbReference>
<gene>
    <name evidence="2" type="ORF">SNF14_03420</name>
</gene>
<dbReference type="Gene3D" id="3.10.180.10">
    <property type="entry name" value="2,3-Dihydroxybiphenyl 1,2-Dioxygenase, domain 1"/>
    <property type="match status" value="1"/>
</dbReference>
<reference evidence="2 3" key="1">
    <citation type="submission" date="2023-11" db="EMBL/GenBank/DDBJ databases">
        <title>Winogradskyella pelagius sp. nov., isolated from coastal sediment.</title>
        <authorList>
            <person name="Li F."/>
        </authorList>
    </citation>
    <scope>NUCLEOTIDE SEQUENCE [LARGE SCALE GENOMIC DNA]</scope>
    <source>
        <strain evidence="2 3">KCTC 23502</strain>
    </source>
</reference>
<evidence type="ECO:0000313" key="3">
    <source>
        <dbReference type="Proteomes" id="UP001285855"/>
    </source>
</evidence>
<dbReference type="InterPro" id="IPR050383">
    <property type="entry name" value="GlyoxalaseI/FosfomycinResist"/>
</dbReference>
<sequence length="160" mass="19367">MKKRKPIMIKGLYETHLYVENLERSIKFYTKVLGLKQCRFEEERRTAFFWIGEDKQAMLGLWEKPKDEIDLRHFAFECEPQWIINESIDFLKSHNLNFWNFLQDDNEKPMVFCWMPAISIYFSDPDGHYLEFIGILSGKTKGNQEKRVVTYEQWLEIKNE</sequence>
<proteinExistence type="predicted"/>
<comment type="caution">
    <text evidence="2">The sequence shown here is derived from an EMBL/GenBank/DDBJ whole genome shotgun (WGS) entry which is preliminary data.</text>
</comment>
<protein>
    <submittedName>
        <fullName evidence="2">VOC family protein</fullName>
    </submittedName>
</protein>